<dbReference type="Proteomes" id="UP001198242">
    <property type="component" value="Unassembled WGS sequence"/>
</dbReference>
<proteinExistence type="predicted"/>
<evidence type="ECO:0000313" key="3">
    <source>
        <dbReference type="EMBL" id="MCC2209847.1"/>
    </source>
</evidence>
<dbReference type="AlphaFoldDB" id="A0AAE3DXF9"/>
<keyword evidence="2" id="KW-1133">Transmembrane helix</keyword>
<comment type="caution">
    <text evidence="3">The sequence shown here is derived from an EMBL/GenBank/DDBJ whole genome shotgun (WGS) entry which is preliminary data.</text>
</comment>
<accession>A0AAE3DXF9</accession>
<feature type="transmembrane region" description="Helical" evidence="2">
    <location>
        <begin position="15"/>
        <end position="36"/>
    </location>
</feature>
<reference evidence="3 4" key="1">
    <citation type="submission" date="2021-10" db="EMBL/GenBank/DDBJ databases">
        <title>Anaerobic single-cell dispensing facilitates the cultivation of human gut bacteria.</title>
        <authorList>
            <person name="Afrizal A."/>
        </authorList>
    </citation>
    <scope>NUCLEOTIDE SEQUENCE [LARGE SCALE GENOMIC DNA]</scope>
    <source>
        <strain evidence="3 4">CLA-AA-H232</strain>
    </source>
</reference>
<keyword evidence="4" id="KW-1185">Reference proteome</keyword>
<keyword evidence="2" id="KW-0472">Membrane</keyword>
<sequence length="197" mass="21234">MNGAEKKKATPADKAVNAIIVLIILVFVAVGVYATYGKISEGVTNKEIESGKAEATVEYLANQAGQSVEDYLAQYGLTLGDTIKAKTTESEMLDNMTIENYAKYNGQEADSFLQGMSDSVTKDTVWKDLMAMPVSQVIDADALAQVKKQYQIGDDEISDSTTYEEFQKVLYQKASAASQAAQATDAPTAETTETPAE</sequence>
<gene>
    <name evidence="3" type="ORF">LKE05_03420</name>
</gene>
<evidence type="ECO:0000313" key="4">
    <source>
        <dbReference type="Proteomes" id="UP001198242"/>
    </source>
</evidence>
<dbReference type="RefSeq" id="WP_147340551.1">
    <property type="nucleotide sequence ID" value="NZ_JBBNHX010000070.1"/>
</dbReference>
<keyword evidence="2" id="KW-0812">Transmembrane</keyword>
<protein>
    <submittedName>
        <fullName evidence="3">Uncharacterized protein</fullName>
    </submittedName>
</protein>
<name>A0AAE3DXF9_9FIRM</name>
<dbReference type="EMBL" id="JAJEQM010000003">
    <property type="protein sequence ID" value="MCC2209847.1"/>
    <property type="molecule type" value="Genomic_DNA"/>
</dbReference>
<evidence type="ECO:0000256" key="2">
    <source>
        <dbReference type="SAM" id="Phobius"/>
    </source>
</evidence>
<organism evidence="3 4">
    <name type="scientific">Hominilimicola fabiformis</name>
    <dbReference type="NCBI Taxonomy" id="2885356"/>
    <lineage>
        <taxon>Bacteria</taxon>
        <taxon>Bacillati</taxon>
        <taxon>Bacillota</taxon>
        <taxon>Clostridia</taxon>
        <taxon>Eubacteriales</taxon>
        <taxon>Oscillospiraceae</taxon>
        <taxon>Hominilimicola</taxon>
    </lineage>
</organism>
<feature type="region of interest" description="Disordered" evidence="1">
    <location>
        <begin position="177"/>
        <end position="197"/>
    </location>
</feature>
<evidence type="ECO:0000256" key="1">
    <source>
        <dbReference type="SAM" id="MobiDB-lite"/>
    </source>
</evidence>